<protein>
    <submittedName>
        <fullName evidence="3">Transferase</fullName>
    </submittedName>
</protein>
<dbReference type="AlphaFoldDB" id="A0AAD8INL8"/>
<evidence type="ECO:0000313" key="4">
    <source>
        <dbReference type="Proteomes" id="UP001237642"/>
    </source>
</evidence>
<accession>A0AAD8INL8</accession>
<evidence type="ECO:0000313" key="3">
    <source>
        <dbReference type="EMBL" id="KAK1388970.1"/>
    </source>
</evidence>
<keyword evidence="4" id="KW-1185">Reference proteome</keyword>
<sequence>MESSSPTINVLELCRVSPSADATSLPLNFFDLIWLAFHPLGRVIFYEIPYSTNHFIQHILPNLKASLSLALKHFTPLAGNLILPSDTDSNIDINIRYLDGDSVSVTIAECTGDFNHFSGDHVRLADVLNPLVPELPSATCTEVSGEDCSVAPLIAIQVTLFPGHAICIGITNSHVVADGSTMFNFVQAWASIANQLNISDDKLDTDGLVSSGCFQTPYYDRSLIRDPYGLGDIFQKTRVAIGIRQNEKLLKQKEDAAQDSWKIKVRATFVITEANIQALKNIVLTELPTSTHVSSFTVACAYLWTCFAKTRATVWESEHDLDERQNFSFAMDARARLDPPLPAAYFGNCLVACLGVQTGRVMIGDEGLVAAAEVFGNAISEKVKNGPLHGSDKWMEKFGGIRRGEWNIGIAGSPKMDYYNNVDFGWGKALKFEFAQEPLSLSRCRNSKTDIEIGIILPKIEMDVFSTVFTQGLHHG</sequence>
<gene>
    <name evidence="3" type="ORF">POM88_017148</name>
</gene>
<proteinExistence type="predicted"/>
<keyword evidence="2" id="KW-0012">Acyltransferase</keyword>
<evidence type="ECO:0000256" key="2">
    <source>
        <dbReference type="ARBA" id="ARBA00023315"/>
    </source>
</evidence>
<dbReference type="Pfam" id="PF02458">
    <property type="entry name" value="Transferase"/>
    <property type="match status" value="1"/>
</dbReference>
<organism evidence="3 4">
    <name type="scientific">Heracleum sosnowskyi</name>
    <dbReference type="NCBI Taxonomy" id="360622"/>
    <lineage>
        <taxon>Eukaryota</taxon>
        <taxon>Viridiplantae</taxon>
        <taxon>Streptophyta</taxon>
        <taxon>Embryophyta</taxon>
        <taxon>Tracheophyta</taxon>
        <taxon>Spermatophyta</taxon>
        <taxon>Magnoliopsida</taxon>
        <taxon>eudicotyledons</taxon>
        <taxon>Gunneridae</taxon>
        <taxon>Pentapetalae</taxon>
        <taxon>asterids</taxon>
        <taxon>campanulids</taxon>
        <taxon>Apiales</taxon>
        <taxon>Apiaceae</taxon>
        <taxon>Apioideae</taxon>
        <taxon>apioid superclade</taxon>
        <taxon>Tordylieae</taxon>
        <taxon>Tordyliinae</taxon>
        <taxon>Heracleum</taxon>
    </lineage>
</organism>
<reference evidence="3" key="2">
    <citation type="submission" date="2023-05" db="EMBL/GenBank/DDBJ databases">
        <authorList>
            <person name="Schelkunov M.I."/>
        </authorList>
    </citation>
    <scope>NUCLEOTIDE SEQUENCE</scope>
    <source>
        <strain evidence="3">Hsosn_3</strain>
        <tissue evidence="3">Leaf</tissue>
    </source>
</reference>
<dbReference type="Gene3D" id="3.30.559.10">
    <property type="entry name" value="Chloramphenicol acetyltransferase-like domain"/>
    <property type="match status" value="2"/>
</dbReference>
<dbReference type="GO" id="GO:0016747">
    <property type="term" value="F:acyltransferase activity, transferring groups other than amino-acyl groups"/>
    <property type="evidence" value="ECO:0007669"/>
    <property type="project" value="UniProtKB-ARBA"/>
</dbReference>
<keyword evidence="1 3" id="KW-0808">Transferase</keyword>
<dbReference type="EMBL" id="JAUIZM010000004">
    <property type="protein sequence ID" value="KAK1388970.1"/>
    <property type="molecule type" value="Genomic_DNA"/>
</dbReference>
<dbReference type="InterPro" id="IPR051504">
    <property type="entry name" value="Plant_metabolite_acyltrans"/>
</dbReference>
<dbReference type="Proteomes" id="UP001237642">
    <property type="component" value="Unassembled WGS sequence"/>
</dbReference>
<name>A0AAD8INL8_9APIA</name>
<dbReference type="PANTHER" id="PTHR31625">
    <property type="match status" value="1"/>
</dbReference>
<dbReference type="InterPro" id="IPR023213">
    <property type="entry name" value="CAT-like_dom_sf"/>
</dbReference>
<comment type="caution">
    <text evidence="3">The sequence shown here is derived from an EMBL/GenBank/DDBJ whole genome shotgun (WGS) entry which is preliminary data.</text>
</comment>
<evidence type="ECO:0000256" key="1">
    <source>
        <dbReference type="ARBA" id="ARBA00022679"/>
    </source>
</evidence>
<reference evidence="3" key="1">
    <citation type="submission" date="2023-02" db="EMBL/GenBank/DDBJ databases">
        <title>Genome of toxic invasive species Heracleum sosnowskyi carries increased number of genes despite the absence of recent whole-genome duplications.</title>
        <authorList>
            <person name="Schelkunov M."/>
            <person name="Shtratnikova V."/>
            <person name="Makarenko M."/>
            <person name="Klepikova A."/>
            <person name="Omelchenko D."/>
            <person name="Novikova G."/>
            <person name="Obukhova E."/>
            <person name="Bogdanov V."/>
            <person name="Penin A."/>
            <person name="Logacheva M."/>
        </authorList>
    </citation>
    <scope>NUCLEOTIDE SEQUENCE</scope>
    <source>
        <strain evidence="3">Hsosn_3</strain>
        <tissue evidence="3">Leaf</tissue>
    </source>
</reference>